<evidence type="ECO:0000259" key="4">
    <source>
        <dbReference type="PROSITE" id="PS50222"/>
    </source>
</evidence>
<accession>A0AA36MK73</accession>
<dbReference type="SUPFAM" id="SSF47473">
    <property type="entry name" value="EF-hand"/>
    <property type="match status" value="1"/>
</dbReference>
<dbReference type="InterPro" id="IPR018247">
    <property type="entry name" value="EF_Hand_1_Ca_BS"/>
</dbReference>
<dbReference type="Proteomes" id="UP001178507">
    <property type="component" value="Unassembled WGS sequence"/>
</dbReference>
<dbReference type="InterPro" id="IPR002048">
    <property type="entry name" value="EF_hand_dom"/>
</dbReference>
<dbReference type="PANTHER" id="PTHR23050">
    <property type="entry name" value="CALCIUM BINDING PROTEIN"/>
    <property type="match status" value="1"/>
</dbReference>
<comment type="caution">
    <text evidence="5">The sequence shown here is derived from an EMBL/GenBank/DDBJ whole genome shotgun (WGS) entry which is preliminary data.</text>
</comment>
<dbReference type="PROSITE" id="PS50222">
    <property type="entry name" value="EF_HAND_2"/>
    <property type="match status" value="2"/>
</dbReference>
<evidence type="ECO:0000313" key="6">
    <source>
        <dbReference type="Proteomes" id="UP001178507"/>
    </source>
</evidence>
<proteinExistence type="predicted"/>
<evidence type="ECO:0000313" key="5">
    <source>
        <dbReference type="EMBL" id="CAJ1375524.1"/>
    </source>
</evidence>
<keyword evidence="1" id="KW-0677">Repeat</keyword>
<dbReference type="GO" id="GO:0005509">
    <property type="term" value="F:calcium ion binding"/>
    <property type="evidence" value="ECO:0007669"/>
    <property type="project" value="InterPro"/>
</dbReference>
<evidence type="ECO:0000256" key="1">
    <source>
        <dbReference type="ARBA" id="ARBA00022737"/>
    </source>
</evidence>
<feature type="compositionally biased region" description="Basic and acidic residues" evidence="3">
    <location>
        <begin position="43"/>
        <end position="65"/>
    </location>
</feature>
<dbReference type="InterPro" id="IPR050145">
    <property type="entry name" value="Centrin_CML-like"/>
</dbReference>
<evidence type="ECO:0000256" key="2">
    <source>
        <dbReference type="ARBA" id="ARBA00022837"/>
    </source>
</evidence>
<sequence length="134" mass="14306">MGSGGSVLTDSLKDASPAQVAETFGTLSAEDQKKVASALANVGEKDAPKEAAPEKKDSALSEEQRNMLKAAFEEIDTDKSGAIEASELKAVMAKMNVPLSEEQIDGVFKRADVNKDAKLSFEEYEGLVLKSMNH</sequence>
<dbReference type="InterPro" id="IPR011992">
    <property type="entry name" value="EF-hand-dom_pair"/>
</dbReference>
<keyword evidence="6" id="KW-1185">Reference proteome</keyword>
<dbReference type="PROSITE" id="PS00018">
    <property type="entry name" value="EF_HAND_1"/>
    <property type="match status" value="1"/>
</dbReference>
<dbReference type="Pfam" id="PF13499">
    <property type="entry name" value="EF-hand_7"/>
    <property type="match status" value="1"/>
</dbReference>
<reference evidence="5" key="1">
    <citation type="submission" date="2023-08" db="EMBL/GenBank/DDBJ databases">
        <authorList>
            <person name="Chen Y."/>
            <person name="Shah S."/>
            <person name="Dougan E. K."/>
            <person name="Thang M."/>
            <person name="Chan C."/>
        </authorList>
    </citation>
    <scope>NUCLEOTIDE SEQUENCE</scope>
</reference>
<dbReference type="EMBL" id="CAUJNA010000326">
    <property type="protein sequence ID" value="CAJ1375524.1"/>
    <property type="molecule type" value="Genomic_DNA"/>
</dbReference>
<feature type="domain" description="EF-hand" evidence="4">
    <location>
        <begin position="63"/>
        <end position="98"/>
    </location>
</feature>
<keyword evidence="2" id="KW-0106">Calcium</keyword>
<organism evidence="5 6">
    <name type="scientific">Effrenium voratum</name>
    <dbReference type="NCBI Taxonomy" id="2562239"/>
    <lineage>
        <taxon>Eukaryota</taxon>
        <taxon>Sar</taxon>
        <taxon>Alveolata</taxon>
        <taxon>Dinophyceae</taxon>
        <taxon>Suessiales</taxon>
        <taxon>Symbiodiniaceae</taxon>
        <taxon>Effrenium</taxon>
    </lineage>
</organism>
<feature type="domain" description="EF-hand" evidence="4">
    <location>
        <begin position="99"/>
        <end position="134"/>
    </location>
</feature>
<dbReference type="AlphaFoldDB" id="A0AA36MK73"/>
<name>A0AA36MK73_9DINO</name>
<gene>
    <name evidence="5" type="ORF">EVOR1521_LOCUS4785</name>
</gene>
<protein>
    <recommendedName>
        <fullName evidence="4">EF-hand domain-containing protein</fullName>
    </recommendedName>
</protein>
<evidence type="ECO:0000256" key="3">
    <source>
        <dbReference type="SAM" id="MobiDB-lite"/>
    </source>
</evidence>
<dbReference type="CDD" id="cd00051">
    <property type="entry name" value="EFh"/>
    <property type="match status" value="1"/>
</dbReference>
<dbReference type="Gene3D" id="1.10.238.10">
    <property type="entry name" value="EF-hand"/>
    <property type="match status" value="1"/>
</dbReference>
<feature type="region of interest" description="Disordered" evidence="3">
    <location>
        <begin position="41"/>
        <end position="65"/>
    </location>
</feature>
<dbReference type="SMART" id="SM00054">
    <property type="entry name" value="EFh"/>
    <property type="match status" value="2"/>
</dbReference>